<protein>
    <submittedName>
        <fullName evidence="2">Sugar kinase of the NBD/HSP70 family, may contain an N-terminal HTH domain</fullName>
    </submittedName>
</protein>
<proteinExistence type="inferred from homology"/>
<dbReference type="AlphaFoldDB" id="A0A1H6CPB5"/>
<evidence type="ECO:0000256" key="1">
    <source>
        <dbReference type="ARBA" id="ARBA00006479"/>
    </source>
</evidence>
<dbReference type="Proteomes" id="UP000236731">
    <property type="component" value="Unassembled WGS sequence"/>
</dbReference>
<dbReference type="OrthoDB" id="9810372at2"/>
<dbReference type="RefSeq" id="WP_103907912.1">
    <property type="nucleotide sequence ID" value="NZ_CP049246.1"/>
</dbReference>
<dbReference type="Gene3D" id="1.10.10.10">
    <property type="entry name" value="Winged helix-like DNA-binding domain superfamily/Winged helix DNA-binding domain"/>
    <property type="match status" value="1"/>
</dbReference>
<keyword evidence="2" id="KW-0808">Transferase</keyword>
<name>A0A1H6CPB5_9SPHI</name>
<evidence type="ECO:0000313" key="2">
    <source>
        <dbReference type="EMBL" id="SEG74553.1"/>
    </source>
</evidence>
<dbReference type="SUPFAM" id="SSF53067">
    <property type="entry name" value="Actin-like ATPase domain"/>
    <property type="match status" value="1"/>
</dbReference>
<organism evidence="2 3">
    <name type="scientific">Sphingobacterium lactis</name>
    <dbReference type="NCBI Taxonomy" id="797291"/>
    <lineage>
        <taxon>Bacteria</taxon>
        <taxon>Pseudomonadati</taxon>
        <taxon>Bacteroidota</taxon>
        <taxon>Sphingobacteriia</taxon>
        <taxon>Sphingobacteriales</taxon>
        <taxon>Sphingobacteriaceae</taxon>
        <taxon>Sphingobacterium</taxon>
    </lineage>
</organism>
<dbReference type="InterPro" id="IPR000600">
    <property type="entry name" value="ROK"/>
</dbReference>
<dbReference type="Gene3D" id="3.30.420.40">
    <property type="match status" value="2"/>
</dbReference>
<dbReference type="GO" id="GO:0016301">
    <property type="term" value="F:kinase activity"/>
    <property type="evidence" value="ECO:0007669"/>
    <property type="project" value="UniProtKB-KW"/>
</dbReference>
<evidence type="ECO:0000313" key="3">
    <source>
        <dbReference type="Proteomes" id="UP000236731"/>
    </source>
</evidence>
<gene>
    <name evidence="2" type="ORF">SAMN05421877_11755</name>
</gene>
<comment type="similarity">
    <text evidence="1">Belongs to the ROK (NagC/XylR) family.</text>
</comment>
<dbReference type="SUPFAM" id="SSF46785">
    <property type="entry name" value="Winged helix' DNA-binding domain"/>
    <property type="match status" value="1"/>
</dbReference>
<dbReference type="InterPro" id="IPR036388">
    <property type="entry name" value="WH-like_DNA-bd_sf"/>
</dbReference>
<dbReference type="Pfam" id="PF00480">
    <property type="entry name" value="ROK"/>
    <property type="match status" value="1"/>
</dbReference>
<keyword evidence="3" id="KW-1185">Reference proteome</keyword>
<dbReference type="PANTHER" id="PTHR18964">
    <property type="entry name" value="ROK (REPRESSOR, ORF, KINASE) FAMILY"/>
    <property type="match status" value="1"/>
</dbReference>
<dbReference type="InterPro" id="IPR036390">
    <property type="entry name" value="WH_DNA-bd_sf"/>
</dbReference>
<dbReference type="InterPro" id="IPR043129">
    <property type="entry name" value="ATPase_NBD"/>
</dbReference>
<accession>A0A1H6CPB5</accession>
<keyword evidence="2" id="KW-0418">Kinase</keyword>
<reference evidence="3" key="1">
    <citation type="submission" date="2016-10" db="EMBL/GenBank/DDBJ databases">
        <authorList>
            <person name="Varghese N."/>
            <person name="Submissions S."/>
        </authorList>
    </citation>
    <scope>NUCLEOTIDE SEQUENCE [LARGE SCALE GENOMIC DNA]</scope>
    <source>
        <strain evidence="3">DSM 22361</strain>
    </source>
</reference>
<dbReference type="EMBL" id="FNUT01000017">
    <property type="protein sequence ID" value="SEG74553.1"/>
    <property type="molecule type" value="Genomic_DNA"/>
</dbReference>
<sequence length="411" mass="45777">MNFVEDLFNFTQVKTYKAAKVAKKKFLLLKTIYEMEKATVNDLMAKMDLSFPTINSLMIDLLEQKYIVQAERGVSFGGRKPNLYQLNGGLFKILTIELNKVSAILTVMDNNCNALSESRAYEFSLTTNLDGLSNLIDLVHKHFETDPIPFEQISGIAISMPGLIDWYTGENYTYFYETGFQLESFIEKVLKKPARIVNDAKVASISERYYGHLKGAKDSLIIRLDWGISLGILAKGEMALGKSGFAGEMGHISLGAEGELCYCGKRGCLETIASGLALVNRAKADIADGMPTMIVSKFKNNELRPEHIVNAALDGDQYAIQLISELGSRVGRAISIFIQIFNPETIVLTGCFAEAASLMTTPIQQQIQTFSMQKIAHNCTIEISKLGPQGQLFGLVRCFIDRYFEDRLEMN</sequence>
<dbReference type="PANTHER" id="PTHR18964:SF149">
    <property type="entry name" value="BIFUNCTIONAL UDP-N-ACETYLGLUCOSAMINE 2-EPIMERASE_N-ACETYLMANNOSAMINE KINASE"/>
    <property type="match status" value="1"/>
</dbReference>